<keyword evidence="3" id="KW-1185">Reference proteome</keyword>
<proteinExistence type="predicted"/>
<feature type="region of interest" description="Disordered" evidence="1">
    <location>
        <begin position="84"/>
        <end position="134"/>
    </location>
</feature>
<comment type="caution">
    <text evidence="2">The sequence shown here is derived from an EMBL/GenBank/DDBJ whole genome shotgun (WGS) entry which is preliminary data.</text>
</comment>
<gene>
    <name evidence="2" type="ORF">AAFF_G00422310</name>
</gene>
<name>A0AAD7R3E7_9TELE</name>
<evidence type="ECO:0000256" key="1">
    <source>
        <dbReference type="SAM" id="MobiDB-lite"/>
    </source>
</evidence>
<organism evidence="2 3">
    <name type="scientific">Aldrovandia affinis</name>
    <dbReference type="NCBI Taxonomy" id="143900"/>
    <lineage>
        <taxon>Eukaryota</taxon>
        <taxon>Metazoa</taxon>
        <taxon>Chordata</taxon>
        <taxon>Craniata</taxon>
        <taxon>Vertebrata</taxon>
        <taxon>Euteleostomi</taxon>
        <taxon>Actinopterygii</taxon>
        <taxon>Neopterygii</taxon>
        <taxon>Teleostei</taxon>
        <taxon>Notacanthiformes</taxon>
        <taxon>Halosauridae</taxon>
        <taxon>Aldrovandia</taxon>
    </lineage>
</organism>
<sequence length="134" mass="14376">MFEDAAKGLDALSGSDAVRSWSCSCRYSCLEASSSSGPSERTSSSSWSSRSGCALWAAFVWAREGTCPPSSSCCESPWWGAPVTVPDSETSKDWGDTKDPGDGAEGWNTKPVRKRPLSGEHQEGRGHKEAPRSR</sequence>
<reference evidence="2" key="1">
    <citation type="journal article" date="2023" name="Science">
        <title>Genome structures resolve the early diversification of teleost fishes.</title>
        <authorList>
            <person name="Parey E."/>
            <person name="Louis A."/>
            <person name="Montfort J."/>
            <person name="Bouchez O."/>
            <person name="Roques C."/>
            <person name="Iampietro C."/>
            <person name="Lluch J."/>
            <person name="Castinel A."/>
            <person name="Donnadieu C."/>
            <person name="Desvignes T."/>
            <person name="Floi Bucao C."/>
            <person name="Jouanno E."/>
            <person name="Wen M."/>
            <person name="Mejri S."/>
            <person name="Dirks R."/>
            <person name="Jansen H."/>
            <person name="Henkel C."/>
            <person name="Chen W.J."/>
            <person name="Zahm M."/>
            <person name="Cabau C."/>
            <person name="Klopp C."/>
            <person name="Thompson A.W."/>
            <person name="Robinson-Rechavi M."/>
            <person name="Braasch I."/>
            <person name="Lecointre G."/>
            <person name="Bobe J."/>
            <person name="Postlethwait J.H."/>
            <person name="Berthelot C."/>
            <person name="Roest Crollius H."/>
            <person name="Guiguen Y."/>
        </authorList>
    </citation>
    <scope>NUCLEOTIDE SEQUENCE</scope>
    <source>
        <strain evidence="2">NC1722</strain>
    </source>
</reference>
<dbReference type="AlphaFoldDB" id="A0AAD7R3E7"/>
<protein>
    <submittedName>
        <fullName evidence="2">Uncharacterized protein</fullName>
    </submittedName>
</protein>
<dbReference type="Proteomes" id="UP001221898">
    <property type="component" value="Unassembled WGS sequence"/>
</dbReference>
<dbReference type="EMBL" id="JAINUG010000897">
    <property type="protein sequence ID" value="KAJ8361768.1"/>
    <property type="molecule type" value="Genomic_DNA"/>
</dbReference>
<accession>A0AAD7R3E7</accession>
<evidence type="ECO:0000313" key="3">
    <source>
        <dbReference type="Proteomes" id="UP001221898"/>
    </source>
</evidence>
<evidence type="ECO:0000313" key="2">
    <source>
        <dbReference type="EMBL" id="KAJ8361768.1"/>
    </source>
</evidence>
<feature type="region of interest" description="Disordered" evidence="1">
    <location>
        <begin position="30"/>
        <end position="50"/>
    </location>
</feature>
<feature type="compositionally biased region" description="Basic and acidic residues" evidence="1">
    <location>
        <begin position="117"/>
        <end position="134"/>
    </location>
</feature>
<feature type="compositionally biased region" description="Basic and acidic residues" evidence="1">
    <location>
        <begin position="89"/>
        <end position="101"/>
    </location>
</feature>